<feature type="region of interest" description="Disordered" evidence="1">
    <location>
        <begin position="270"/>
        <end position="289"/>
    </location>
</feature>
<keyword evidence="3" id="KW-1185">Reference proteome</keyword>
<comment type="caution">
    <text evidence="2">The sequence shown here is derived from an EMBL/GenBank/DDBJ whole genome shotgun (WGS) entry which is preliminary data.</text>
</comment>
<reference evidence="2 3" key="1">
    <citation type="journal article" date="2018" name="Front. Microbiol.">
        <title>Prospects for Fungal Bioremediation of Acidic Radioactive Waste Sites: Characterization and Genome Sequence of Rhodotorula taiwanensis MD1149.</title>
        <authorList>
            <person name="Tkavc R."/>
            <person name="Matrosova V.Y."/>
            <person name="Grichenko O.E."/>
            <person name="Gostincar C."/>
            <person name="Volpe R.P."/>
            <person name="Klimenkova P."/>
            <person name="Gaidamakova E.K."/>
            <person name="Zhou C.E."/>
            <person name="Stewart B.J."/>
            <person name="Lyman M.G."/>
            <person name="Malfatti S.A."/>
            <person name="Rubinfeld B."/>
            <person name="Courtot M."/>
            <person name="Singh J."/>
            <person name="Dalgard C.L."/>
            <person name="Hamilton T."/>
            <person name="Frey K.G."/>
            <person name="Gunde-Cimerman N."/>
            <person name="Dugan L."/>
            <person name="Daly M.J."/>
        </authorList>
    </citation>
    <scope>NUCLEOTIDE SEQUENCE [LARGE SCALE GENOMIC DNA]</scope>
    <source>
        <strain evidence="2 3">MD1149</strain>
    </source>
</reference>
<sequence>MSSPERVLYQPDQRLAPSPGFPQWPSVHGVWADPRDLLLACQLAALRFGFSDLALDESTPTENDLQIRCNPIRFGREGKTCRTVLLTACKLEGAGWQVVKARIKQTGAHVDHLGMAPTLMQAPSPSWSHLAVGLKLPSIRAVLDLEATLRVEARFANRHLLTERVVIPGPTWSKSRLIITCETGASHCSFEVVVDRVPGVAKQWLVIKSELKHTCTGRAQDPSAYLLRSLQFFACTPGRAAPQLRERSKAPSPVPAEVAVVKRERVRRVLPTLATPSSPASESDMSDGDSLHVAQIDKQGAAPAAPAQRARPSDAEGAAIEAVSMASAAVATAHDSLASAKSRLTSLHQQVREAQQQVALAEARLDRRKDRLSARSRKLNKVLDGSKRKKVRAREE</sequence>
<name>A0A2S5BFR6_9BASI</name>
<feature type="compositionally biased region" description="Basic residues" evidence="1">
    <location>
        <begin position="387"/>
        <end position="396"/>
    </location>
</feature>
<evidence type="ECO:0000313" key="2">
    <source>
        <dbReference type="EMBL" id="POY75614.1"/>
    </source>
</evidence>
<accession>A0A2S5BFR6</accession>
<gene>
    <name evidence="2" type="ORF">BMF94_1236</name>
</gene>
<feature type="region of interest" description="Disordered" evidence="1">
    <location>
        <begin position="369"/>
        <end position="396"/>
    </location>
</feature>
<dbReference type="EMBL" id="PJQD01000013">
    <property type="protein sequence ID" value="POY75614.1"/>
    <property type="molecule type" value="Genomic_DNA"/>
</dbReference>
<protein>
    <submittedName>
        <fullName evidence="2">Uncharacterized protein</fullName>
    </submittedName>
</protein>
<evidence type="ECO:0000313" key="3">
    <source>
        <dbReference type="Proteomes" id="UP000237144"/>
    </source>
</evidence>
<dbReference type="Proteomes" id="UP000237144">
    <property type="component" value="Unassembled WGS sequence"/>
</dbReference>
<feature type="compositionally biased region" description="Polar residues" evidence="1">
    <location>
        <begin position="274"/>
        <end position="283"/>
    </location>
</feature>
<proteinExistence type="predicted"/>
<dbReference type="AlphaFoldDB" id="A0A2S5BFR6"/>
<dbReference type="OrthoDB" id="10679292at2759"/>
<evidence type="ECO:0000256" key="1">
    <source>
        <dbReference type="SAM" id="MobiDB-lite"/>
    </source>
</evidence>
<organism evidence="2 3">
    <name type="scientific">Rhodotorula taiwanensis</name>
    <dbReference type="NCBI Taxonomy" id="741276"/>
    <lineage>
        <taxon>Eukaryota</taxon>
        <taxon>Fungi</taxon>
        <taxon>Dikarya</taxon>
        <taxon>Basidiomycota</taxon>
        <taxon>Pucciniomycotina</taxon>
        <taxon>Microbotryomycetes</taxon>
        <taxon>Sporidiobolales</taxon>
        <taxon>Sporidiobolaceae</taxon>
        <taxon>Rhodotorula</taxon>
    </lineage>
</organism>